<sequence length="474" mass="50873">MTRAVVLGGGMAGMLAASVLAQYADEVVVIEADRFPDGPQPRRGVPQAQQNHMLMGGGADALDRLLPGTTAALYARGAHHRKIGQLLTLSAQGWFRRLHSDAYVINCSRPLVDHVVRGQALREGTIEVIESAKVTGLTGDAGRVTGVRAEPDRTITADLVVDATGSRSKAPQWLAELGLPPVEEEFVDAGLTYAGRFYEIPEGTRDDFPGILIQTEPGTGRPGRGAALMLQEDRRWIVCLMGTRGGTPPNDEDGFLEFARGLRHPIVADLLSAARPLTPIRSSRALANRRRYFDRLPVPEGFLAIGDAALVLSPNYATGMSMAAFGAEALRDGLEDGGLRPGLSRTVQAAVAKAGEWSWQMATGNDRWFPGAETNIRSRRLLGLDLGGLLGPLQRGFSTRWARTAADNLQVAEATYAVTALSAPPEQMMTPGLMWAVMRGPRNVPLTAEQAIAQYPEFGDLLTAGAIQARDGRQ</sequence>
<name>A0A161LP51_9ACTN</name>
<dbReference type="GO" id="GO:0071949">
    <property type="term" value="F:FAD binding"/>
    <property type="evidence" value="ECO:0007669"/>
    <property type="project" value="InterPro"/>
</dbReference>
<organism evidence="3 4">
    <name type="scientific">Planomonospora sphaerica</name>
    <dbReference type="NCBI Taxonomy" id="161355"/>
    <lineage>
        <taxon>Bacteria</taxon>
        <taxon>Bacillati</taxon>
        <taxon>Actinomycetota</taxon>
        <taxon>Actinomycetes</taxon>
        <taxon>Streptosporangiales</taxon>
        <taxon>Streptosporangiaceae</taxon>
        <taxon>Planomonospora</taxon>
    </lineage>
</organism>
<feature type="signal peptide" evidence="1">
    <location>
        <begin position="1"/>
        <end position="21"/>
    </location>
</feature>
<dbReference type="AlphaFoldDB" id="A0A161LP51"/>
<dbReference type="PANTHER" id="PTHR43422:SF3">
    <property type="entry name" value="THIAMINE THIAZOLE SYNTHASE"/>
    <property type="match status" value="1"/>
</dbReference>
<dbReference type="Gene3D" id="3.50.50.60">
    <property type="entry name" value="FAD/NAD(P)-binding domain"/>
    <property type="match status" value="1"/>
</dbReference>
<dbReference type="Pfam" id="PF01494">
    <property type="entry name" value="FAD_binding_3"/>
    <property type="match status" value="1"/>
</dbReference>
<protein>
    <submittedName>
        <fullName evidence="3">Pyridine nucleotide-disulfide oxidoreductase</fullName>
    </submittedName>
</protein>
<feature type="domain" description="FAD-binding" evidence="2">
    <location>
        <begin position="2"/>
        <end position="324"/>
    </location>
</feature>
<proteinExistence type="predicted"/>
<reference evidence="4" key="2">
    <citation type="submission" date="2016-04" db="EMBL/GenBank/DDBJ databases">
        <title>Planomonospora sphaerica JCM9374 whole genome shotgun sequence.</title>
        <authorList>
            <person name="Suzuki T."/>
            <person name="Dohra H."/>
            <person name="Kodani S."/>
        </authorList>
    </citation>
    <scope>NUCLEOTIDE SEQUENCE [LARGE SCALE GENOMIC DNA]</scope>
    <source>
        <strain evidence="4">JCM 9374</strain>
    </source>
</reference>
<comment type="caution">
    <text evidence="3">The sequence shown here is derived from an EMBL/GenBank/DDBJ whole genome shotgun (WGS) entry which is preliminary data.</text>
</comment>
<evidence type="ECO:0000256" key="1">
    <source>
        <dbReference type="SAM" id="SignalP"/>
    </source>
</evidence>
<dbReference type="InterPro" id="IPR036188">
    <property type="entry name" value="FAD/NAD-bd_sf"/>
</dbReference>
<dbReference type="EMBL" id="BDCX01000029">
    <property type="protein sequence ID" value="GAT71397.1"/>
    <property type="molecule type" value="Genomic_DNA"/>
</dbReference>
<dbReference type="RefSeq" id="WP_153054675.1">
    <property type="nucleotide sequence ID" value="NZ_BDCX01000029.1"/>
</dbReference>
<evidence type="ECO:0000313" key="3">
    <source>
        <dbReference type="EMBL" id="GAT71397.1"/>
    </source>
</evidence>
<dbReference type="InterPro" id="IPR002938">
    <property type="entry name" value="FAD-bd"/>
</dbReference>
<keyword evidence="1" id="KW-0732">Signal</keyword>
<dbReference type="Proteomes" id="UP000077701">
    <property type="component" value="Unassembled WGS sequence"/>
</dbReference>
<accession>A0A161LP51</accession>
<evidence type="ECO:0000313" key="4">
    <source>
        <dbReference type="Proteomes" id="UP000077701"/>
    </source>
</evidence>
<evidence type="ECO:0000259" key="2">
    <source>
        <dbReference type="Pfam" id="PF01494"/>
    </source>
</evidence>
<dbReference type="SUPFAM" id="SSF51905">
    <property type="entry name" value="FAD/NAD(P)-binding domain"/>
    <property type="match status" value="1"/>
</dbReference>
<dbReference type="PANTHER" id="PTHR43422">
    <property type="entry name" value="THIAMINE THIAZOLE SYNTHASE"/>
    <property type="match status" value="1"/>
</dbReference>
<dbReference type="OrthoDB" id="9790035at2"/>
<reference evidence="3 4" key="1">
    <citation type="journal article" date="2016" name="Genome Announc.">
        <title>Draft Genome Sequence of Planomonospora sphaerica JCM9374, a Rare Actinomycete.</title>
        <authorList>
            <person name="Dohra H."/>
            <person name="Suzuki T."/>
            <person name="Inoue Y."/>
            <person name="Kodani S."/>
        </authorList>
    </citation>
    <scope>NUCLEOTIDE SEQUENCE [LARGE SCALE GENOMIC DNA]</scope>
    <source>
        <strain evidence="3 4">JCM 9374</strain>
    </source>
</reference>
<dbReference type="STRING" id="161355.PS9374_07088"/>
<gene>
    <name evidence="3" type="ORF">PS9374_07088</name>
</gene>
<feature type="chain" id="PRO_5039473039" evidence="1">
    <location>
        <begin position="22"/>
        <end position="474"/>
    </location>
</feature>
<keyword evidence="4" id="KW-1185">Reference proteome</keyword>